<keyword evidence="2" id="KW-1185">Reference proteome</keyword>
<protein>
    <submittedName>
        <fullName evidence="1">Uncharacterized protein</fullName>
    </submittedName>
</protein>
<dbReference type="OrthoDB" id="10413832at2759"/>
<gene>
    <name evidence="1" type="ORF">AAE3_LOCUS7978</name>
</gene>
<dbReference type="AlphaFoldDB" id="A0A8S0WU23"/>
<organism evidence="1 2">
    <name type="scientific">Cyclocybe aegerita</name>
    <name type="common">Black poplar mushroom</name>
    <name type="synonym">Agrocybe aegerita</name>
    <dbReference type="NCBI Taxonomy" id="1973307"/>
    <lineage>
        <taxon>Eukaryota</taxon>
        <taxon>Fungi</taxon>
        <taxon>Dikarya</taxon>
        <taxon>Basidiomycota</taxon>
        <taxon>Agaricomycotina</taxon>
        <taxon>Agaricomycetes</taxon>
        <taxon>Agaricomycetidae</taxon>
        <taxon>Agaricales</taxon>
        <taxon>Agaricineae</taxon>
        <taxon>Bolbitiaceae</taxon>
        <taxon>Cyclocybe</taxon>
    </lineage>
</organism>
<reference evidence="1 2" key="1">
    <citation type="submission" date="2020-01" db="EMBL/GenBank/DDBJ databases">
        <authorList>
            <person name="Gupta K D."/>
        </authorList>
    </citation>
    <scope>NUCLEOTIDE SEQUENCE [LARGE SCALE GENOMIC DNA]</scope>
</reference>
<evidence type="ECO:0000313" key="2">
    <source>
        <dbReference type="Proteomes" id="UP000467700"/>
    </source>
</evidence>
<comment type="caution">
    <text evidence="1">The sequence shown here is derived from an EMBL/GenBank/DDBJ whole genome shotgun (WGS) entry which is preliminary data.</text>
</comment>
<name>A0A8S0WU23_CYCAE</name>
<accession>A0A8S0WU23</accession>
<proteinExistence type="predicted"/>
<dbReference type="Proteomes" id="UP000467700">
    <property type="component" value="Unassembled WGS sequence"/>
</dbReference>
<dbReference type="EMBL" id="CACVBS010000050">
    <property type="protein sequence ID" value="CAA7265696.1"/>
    <property type="molecule type" value="Genomic_DNA"/>
</dbReference>
<sequence>MPVIYSKGPTAQQLYEEIAAENNMREVVASILRGVFEEEVNFALVSDGNISVPNAQRPTTRRLSNEAPMCVFDDPLADYGVLAPSIDLVRRSRYPTSTFSNLRGMARLRAIAPPAIVTDVLDVESFMELACISVDPAPITTSGVEPQVIASTVVQELQEVGAIGAQAMVGVALPATPPGAAIVEAQKSGRSPPD</sequence>
<evidence type="ECO:0000313" key="1">
    <source>
        <dbReference type="EMBL" id="CAA7265696.1"/>
    </source>
</evidence>